<accession>A0A3G8XXG9</accession>
<gene>
    <name evidence="1" type="ORF">EIB73_07065</name>
</gene>
<dbReference type="Proteomes" id="UP000270185">
    <property type="component" value="Chromosome"/>
</dbReference>
<evidence type="ECO:0000313" key="2">
    <source>
        <dbReference type="Proteomes" id="UP000270185"/>
    </source>
</evidence>
<keyword evidence="2" id="KW-1185">Reference proteome</keyword>
<evidence type="ECO:0000313" key="1">
    <source>
        <dbReference type="EMBL" id="AZI32946.1"/>
    </source>
</evidence>
<proteinExistence type="predicted"/>
<reference evidence="2" key="1">
    <citation type="submission" date="2018-11" db="EMBL/GenBank/DDBJ databases">
        <title>Proposal to divide the Flavobacteriaceae and reorganize its genera based on Amino Acid Identity values calculated from whole genome sequences.</title>
        <authorList>
            <person name="Nicholson A.C."/>
            <person name="Gulvik C.A."/>
            <person name="Whitney A.M."/>
            <person name="Humrighouse B.W."/>
            <person name="Bell M."/>
            <person name="Holmes B."/>
            <person name="Steigerwalt A.G."/>
            <person name="Villarma A."/>
            <person name="Sheth M."/>
            <person name="Batra D."/>
            <person name="Pryor J."/>
            <person name="Bernardet J.-F."/>
            <person name="Hugo C."/>
            <person name="Kampfer P."/>
            <person name="Newman J.D."/>
            <person name="McQuiston J.R."/>
        </authorList>
    </citation>
    <scope>NUCLEOTIDE SEQUENCE [LARGE SCALE GENOMIC DNA]</scope>
    <source>
        <strain evidence="2">G0081</strain>
    </source>
</reference>
<dbReference type="PROSITE" id="PS51257">
    <property type="entry name" value="PROKAR_LIPOPROTEIN"/>
    <property type="match status" value="1"/>
</dbReference>
<dbReference type="OrthoDB" id="1263013at2"/>
<dbReference type="AlphaFoldDB" id="A0A3G8XXG9"/>
<dbReference type="KEGG" id="ccas:EIB73_07065"/>
<sequence length="208" mass="25121">MTKYTLYTVIFMISIFSCKNNKSLLQEEPINLYPNKEIIKKQYHKYSLLDPFNPNLILYTPIEPSLNDPRKAKTLIKATDPYDLQYLNKYIRDEMNGEYIDYVFQNDTILYRYYSKHYKINETKEFDSKKKIEDYLLKHSIDFKFIKYNEDKNLIYLLKKKEQPFQSFCVIDSHDNILEIYIIYNSKDTIMSLSQKSLRPFRGSKIED</sequence>
<protein>
    <submittedName>
        <fullName evidence="1">Uncharacterized protein</fullName>
    </submittedName>
</protein>
<dbReference type="RefSeq" id="WP_125023901.1">
    <property type="nucleotide sequence ID" value="NZ_CP034159.1"/>
</dbReference>
<organism evidence="1 2">
    <name type="scientific">Kaistella carnis</name>
    <dbReference type="NCBI Taxonomy" id="1241979"/>
    <lineage>
        <taxon>Bacteria</taxon>
        <taxon>Pseudomonadati</taxon>
        <taxon>Bacteroidota</taxon>
        <taxon>Flavobacteriia</taxon>
        <taxon>Flavobacteriales</taxon>
        <taxon>Weeksellaceae</taxon>
        <taxon>Chryseobacterium group</taxon>
        <taxon>Kaistella</taxon>
    </lineage>
</organism>
<dbReference type="EMBL" id="CP034159">
    <property type="protein sequence ID" value="AZI32946.1"/>
    <property type="molecule type" value="Genomic_DNA"/>
</dbReference>
<name>A0A3G8XXG9_9FLAO</name>